<comment type="caution">
    <text evidence="2">The sequence shown here is derived from an EMBL/GenBank/DDBJ whole genome shotgun (WGS) entry which is preliminary data.</text>
</comment>
<keyword evidence="3" id="KW-1185">Reference proteome</keyword>
<protein>
    <submittedName>
        <fullName evidence="2">Uncharacterized protein</fullName>
    </submittedName>
</protein>
<dbReference type="GO" id="GO:0006508">
    <property type="term" value="P:proteolysis"/>
    <property type="evidence" value="ECO:0007669"/>
    <property type="project" value="InterPro"/>
</dbReference>
<organism evidence="2 3">
    <name type="scientific">Ignelater luminosus</name>
    <name type="common">Cucubano</name>
    <name type="synonym">Pyrophorus luminosus</name>
    <dbReference type="NCBI Taxonomy" id="2038154"/>
    <lineage>
        <taxon>Eukaryota</taxon>
        <taxon>Metazoa</taxon>
        <taxon>Ecdysozoa</taxon>
        <taxon>Arthropoda</taxon>
        <taxon>Hexapoda</taxon>
        <taxon>Insecta</taxon>
        <taxon>Pterygota</taxon>
        <taxon>Neoptera</taxon>
        <taxon>Endopterygota</taxon>
        <taxon>Coleoptera</taxon>
        <taxon>Polyphaga</taxon>
        <taxon>Elateriformia</taxon>
        <taxon>Elateroidea</taxon>
        <taxon>Elateridae</taxon>
        <taxon>Agrypninae</taxon>
        <taxon>Pyrophorini</taxon>
        <taxon>Ignelater</taxon>
    </lineage>
</organism>
<dbReference type="GO" id="GO:0004190">
    <property type="term" value="F:aspartic-type endopeptidase activity"/>
    <property type="evidence" value="ECO:0007669"/>
    <property type="project" value="InterPro"/>
</dbReference>
<feature type="non-terminal residue" evidence="2">
    <location>
        <position position="254"/>
    </location>
</feature>
<dbReference type="Proteomes" id="UP000801492">
    <property type="component" value="Unassembled WGS sequence"/>
</dbReference>
<feature type="region of interest" description="Disordered" evidence="1">
    <location>
        <begin position="1"/>
        <end position="24"/>
    </location>
</feature>
<evidence type="ECO:0000313" key="2">
    <source>
        <dbReference type="EMBL" id="KAF2885984.1"/>
    </source>
</evidence>
<accession>A0A8K0CER1</accession>
<sequence length="254" mass="28666">MHQGQRKHRNERNKKPFHTSTVSRGRPCLFRDGIRDSDRCIKAQNLTLEERRTKVTNKMSGLLKKAFCYLMSYDCASSKPEEKTAPTTTIATQNRSHVLLQTITVNIIGSNESYKSRILLDSGAQKSYVKEDVAFSAGAMFVKAECLAQAGFGRSVTPLRPINVYKFTLQYLNGAINQEIKSMGQKKICEYVPKLHSGPWLHNGIRSVDSVDEMERLKIVATELLVNAKIELRMWKNTVVSHNENFPIGSSKEG</sequence>
<dbReference type="AlphaFoldDB" id="A0A8K0CER1"/>
<dbReference type="EMBL" id="VTPC01089009">
    <property type="protein sequence ID" value="KAF2885984.1"/>
    <property type="molecule type" value="Genomic_DNA"/>
</dbReference>
<reference evidence="2" key="1">
    <citation type="submission" date="2019-08" db="EMBL/GenBank/DDBJ databases">
        <title>The genome of the North American firefly Photinus pyralis.</title>
        <authorList>
            <consortium name="Photinus pyralis genome working group"/>
            <person name="Fallon T.R."/>
            <person name="Sander Lower S.E."/>
            <person name="Weng J.-K."/>
        </authorList>
    </citation>
    <scope>NUCLEOTIDE SEQUENCE</scope>
    <source>
        <strain evidence="2">TRF0915ILg1</strain>
        <tissue evidence="2">Whole body</tissue>
    </source>
</reference>
<dbReference type="OrthoDB" id="5967017at2759"/>
<feature type="compositionally biased region" description="Basic residues" evidence="1">
    <location>
        <begin position="1"/>
        <end position="17"/>
    </location>
</feature>
<dbReference type="PROSITE" id="PS00141">
    <property type="entry name" value="ASP_PROTEASE"/>
    <property type="match status" value="1"/>
</dbReference>
<dbReference type="InterPro" id="IPR001969">
    <property type="entry name" value="Aspartic_peptidase_AS"/>
</dbReference>
<gene>
    <name evidence="2" type="ORF">ILUMI_20190</name>
</gene>
<name>A0A8K0CER1_IGNLU</name>
<evidence type="ECO:0000313" key="3">
    <source>
        <dbReference type="Proteomes" id="UP000801492"/>
    </source>
</evidence>
<evidence type="ECO:0000256" key="1">
    <source>
        <dbReference type="SAM" id="MobiDB-lite"/>
    </source>
</evidence>
<proteinExistence type="predicted"/>